<evidence type="ECO:0000256" key="1">
    <source>
        <dbReference type="ARBA" id="ARBA00000757"/>
    </source>
</evidence>
<dbReference type="Gene3D" id="2.60.120.10">
    <property type="entry name" value="Jelly Rolls"/>
    <property type="match status" value="1"/>
</dbReference>
<dbReference type="STRING" id="4155.A0A022RY32"/>
<dbReference type="GO" id="GO:0008270">
    <property type="term" value="F:zinc ion binding"/>
    <property type="evidence" value="ECO:0007669"/>
    <property type="project" value="InterPro"/>
</dbReference>
<dbReference type="AlphaFoldDB" id="A0A022RY32"/>
<feature type="domain" description="Phosphomannose isomerase type I catalytic" evidence="10">
    <location>
        <begin position="8"/>
        <end position="167"/>
    </location>
</feature>
<evidence type="ECO:0000256" key="2">
    <source>
        <dbReference type="ARBA" id="ARBA00001947"/>
    </source>
</evidence>
<sequence length="171" mass="18961">MGVDKPGLVKLKCAVKNYDWGKVGEKSSVSRLYANNSRAEVDADSPYAEFWMGTHDSGPSYAAVPNGDSEERRDNGFKRENSNSVSLKDWIDRNPAVLGDRVLEKWGPNLPFLFKVLSVAKALSIQAHPDKELAVILHKQQPGVYKDDNHKPEMALALTEFEALCGFIGLE</sequence>
<keyword evidence="8" id="KW-0413">Isomerase</keyword>
<comment type="catalytic activity">
    <reaction evidence="1">
        <text>D-mannose 6-phosphate = D-fructose 6-phosphate</text>
        <dbReference type="Rhea" id="RHEA:12356"/>
        <dbReference type="ChEBI" id="CHEBI:58735"/>
        <dbReference type="ChEBI" id="CHEBI:61527"/>
        <dbReference type="EC" id="5.3.1.8"/>
    </reaction>
</comment>
<dbReference type="UniPathway" id="UPA00126">
    <property type="reaction ID" value="UER00423"/>
</dbReference>
<name>A0A022RY32_ERYGU</name>
<dbReference type="GO" id="GO:0009298">
    <property type="term" value="P:GDP-mannose biosynthetic process"/>
    <property type="evidence" value="ECO:0007669"/>
    <property type="project" value="UniProtKB-UniPathway"/>
</dbReference>
<dbReference type="InterPro" id="IPR016305">
    <property type="entry name" value="Mannose-6-P_Isomerase"/>
</dbReference>
<keyword evidence="6" id="KW-0479">Metal-binding</keyword>
<comment type="cofactor">
    <cofactor evidence="2">
        <name>Zn(2+)</name>
        <dbReference type="ChEBI" id="CHEBI:29105"/>
    </cofactor>
</comment>
<evidence type="ECO:0000313" key="12">
    <source>
        <dbReference type="Proteomes" id="UP000030748"/>
    </source>
</evidence>
<dbReference type="Proteomes" id="UP000030748">
    <property type="component" value="Unassembled WGS sequence"/>
</dbReference>
<evidence type="ECO:0000256" key="4">
    <source>
        <dbReference type="ARBA" id="ARBA00010772"/>
    </source>
</evidence>
<dbReference type="Pfam" id="PF20511">
    <property type="entry name" value="PMI_typeI_cat"/>
    <property type="match status" value="1"/>
</dbReference>
<dbReference type="InterPro" id="IPR014710">
    <property type="entry name" value="RmlC-like_jellyroll"/>
</dbReference>
<feature type="region of interest" description="Disordered" evidence="9">
    <location>
        <begin position="59"/>
        <end position="81"/>
    </location>
</feature>
<dbReference type="GO" id="GO:0005975">
    <property type="term" value="P:carbohydrate metabolic process"/>
    <property type="evidence" value="ECO:0007669"/>
    <property type="project" value="InterPro"/>
</dbReference>
<keyword evidence="12" id="KW-1185">Reference proteome</keyword>
<dbReference type="PROSITE" id="PS00965">
    <property type="entry name" value="PMI_I_1"/>
    <property type="match status" value="1"/>
</dbReference>
<dbReference type="EC" id="5.3.1.8" evidence="5"/>
<reference evidence="11 12" key="1">
    <citation type="journal article" date="2013" name="Proc. Natl. Acad. Sci. U.S.A.">
        <title>Fine-scale variation in meiotic recombination in Mimulus inferred from population shotgun sequencing.</title>
        <authorList>
            <person name="Hellsten U."/>
            <person name="Wright K.M."/>
            <person name="Jenkins J."/>
            <person name="Shu S."/>
            <person name="Yuan Y."/>
            <person name="Wessler S.R."/>
            <person name="Schmutz J."/>
            <person name="Willis J.H."/>
            <person name="Rokhsar D.S."/>
        </authorList>
    </citation>
    <scope>NUCLEOTIDE SEQUENCE [LARGE SCALE GENOMIC DNA]</scope>
    <source>
        <strain evidence="12">cv. DUN x IM62</strain>
    </source>
</reference>
<evidence type="ECO:0000256" key="3">
    <source>
        <dbReference type="ARBA" id="ARBA00004666"/>
    </source>
</evidence>
<proteinExistence type="inferred from homology"/>
<dbReference type="InterPro" id="IPR046457">
    <property type="entry name" value="PMI_typeI_cat"/>
</dbReference>
<comment type="pathway">
    <text evidence="3">Nucleotide-sugar biosynthesis; GDP-alpha-D-mannose biosynthesis; alpha-D-mannose 1-phosphate from D-fructose 6-phosphate: step 1/2.</text>
</comment>
<feature type="non-terminal residue" evidence="11">
    <location>
        <position position="171"/>
    </location>
</feature>
<evidence type="ECO:0000256" key="9">
    <source>
        <dbReference type="SAM" id="MobiDB-lite"/>
    </source>
</evidence>
<feature type="compositionally biased region" description="Basic and acidic residues" evidence="9">
    <location>
        <begin position="69"/>
        <end position="81"/>
    </location>
</feature>
<dbReference type="InterPro" id="IPR018050">
    <property type="entry name" value="Pmannose_isomerase-type1_CS"/>
</dbReference>
<dbReference type="SUPFAM" id="SSF51182">
    <property type="entry name" value="RmlC-like cupins"/>
    <property type="match status" value="1"/>
</dbReference>
<evidence type="ECO:0000256" key="5">
    <source>
        <dbReference type="ARBA" id="ARBA00011956"/>
    </source>
</evidence>
<dbReference type="PANTHER" id="PTHR10309">
    <property type="entry name" value="MANNOSE-6-PHOSPHATE ISOMERASE"/>
    <property type="match status" value="1"/>
</dbReference>
<dbReference type="InterPro" id="IPR001250">
    <property type="entry name" value="Man6P_Isoase-1"/>
</dbReference>
<evidence type="ECO:0000259" key="10">
    <source>
        <dbReference type="Pfam" id="PF20511"/>
    </source>
</evidence>
<keyword evidence="7" id="KW-0862">Zinc</keyword>
<dbReference type="GO" id="GO:0004476">
    <property type="term" value="F:mannose-6-phosphate isomerase activity"/>
    <property type="evidence" value="ECO:0007669"/>
    <property type="project" value="UniProtKB-EC"/>
</dbReference>
<organism evidence="11 12">
    <name type="scientific">Erythranthe guttata</name>
    <name type="common">Yellow monkey flower</name>
    <name type="synonym">Mimulus guttatus</name>
    <dbReference type="NCBI Taxonomy" id="4155"/>
    <lineage>
        <taxon>Eukaryota</taxon>
        <taxon>Viridiplantae</taxon>
        <taxon>Streptophyta</taxon>
        <taxon>Embryophyta</taxon>
        <taxon>Tracheophyta</taxon>
        <taxon>Spermatophyta</taxon>
        <taxon>Magnoliopsida</taxon>
        <taxon>eudicotyledons</taxon>
        <taxon>Gunneridae</taxon>
        <taxon>Pentapetalae</taxon>
        <taxon>asterids</taxon>
        <taxon>lamiids</taxon>
        <taxon>Lamiales</taxon>
        <taxon>Phrymaceae</taxon>
        <taxon>Erythranthe</taxon>
    </lineage>
</organism>
<evidence type="ECO:0000256" key="8">
    <source>
        <dbReference type="ARBA" id="ARBA00023235"/>
    </source>
</evidence>
<comment type="similarity">
    <text evidence="4">Belongs to the mannose-6-phosphate isomerase type 1 family.</text>
</comment>
<evidence type="ECO:0000256" key="7">
    <source>
        <dbReference type="ARBA" id="ARBA00022833"/>
    </source>
</evidence>
<protein>
    <recommendedName>
        <fullName evidence="5">mannose-6-phosphate isomerase</fullName>
        <ecNumber evidence="5">5.3.1.8</ecNumber>
    </recommendedName>
</protein>
<dbReference type="NCBIfam" id="TIGR00218">
    <property type="entry name" value="manA"/>
    <property type="match status" value="1"/>
</dbReference>
<dbReference type="EMBL" id="KI630214">
    <property type="protein sequence ID" value="EYU44628.1"/>
    <property type="molecule type" value="Genomic_DNA"/>
</dbReference>
<dbReference type="PRINTS" id="PR00714">
    <property type="entry name" value="MAN6PISMRASE"/>
</dbReference>
<evidence type="ECO:0000256" key="6">
    <source>
        <dbReference type="ARBA" id="ARBA00022723"/>
    </source>
</evidence>
<accession>A0A022RY32</accession>
<evidence type="ECO:0000313" key="11">
    <source>
        <dbReference type="EMBL" id="EYU44628.1"/>
    </source>
</evidence>
<gene>
    <name evidence="11" type="ORF">MIMGU_mgv1a0065652mg</name>
</gene>
<dbReference type="InterPro" id="IPR011051">
    <property type="entry name" value="RmlC_Cupin_sf"/>
</dbReference>
<dbReference type="PANTHER" id="PTHR10309:SF0">
    <property type="entry name" value="MANNOSE-6-PHOSPHATE ISOMERASE"/>
    <property type="match status" value="1"/>
</dbReference>